<accession>A0ABN9VZL4</accession>
<evidence type="ECO:0008006" key="4">
    <source>
        <dbReference type="Google" id="ProtNLM"/>
    </source>
</evidence>
<feature type="region of interest" description="Disordered" evidence="1">
    <location>
        <begin position="1"/>
        <end position="23"/>
    </location>
</feature>
<dbReference type="InterPro" id="IPR029063">
    <property type="entry name" value="SAM-dependent_MTases_sf"/>
</dbReference>
<protein>
    <recommendedName>
        <fullName evidence="4">DNA (cytosine-5-)-methyltransferase</fullName>
    </recommendedName>
</protein>
<feature type="compositionally biased region" description="Polar residues" evidence="1">
    <location>
        <begin position="1"/>
        <end position="14"/>
    </location>
</feature>
<sequence>MLATPSTRRYSSTWPPRETDVARDGEDFGDVNWEALRCRLVVTVLALDSEAGFRSHKIETSLPKDLNWEGRLKDREIGRGGSETTTPHKLTLEQVLDLLPPPGVAASIEAADVATGFVRDALLDPSLALLPPGLRRAAPTSARVWAAEGEWHRIVEALRAPCMIAAIPASEIDRRDGAPLLNGAFGAPKVHDAPVKCSDGELRPVLRPIANQTPSNARQECIVGGAPEMPKMGQLNGLALTESEDLLRNGADRKDGGATRICLRVIGMGWISAAGATTHLHGNMLRWSSLVPRGLSPSCEITRRRRLPLEKLRGTVPALLSDARACYEAAGSPGSPGKDLHRAVRATTLGYLAEVASLALWVLGKKRASVRLIRIPLGRWVRVHCFCRPPAASFARARRWLGDPRCGGRFSVNVAEVLLMCLALSGLCAADMRLEVDHLATASHAAEAAGAVVYSTALPGRGRALAARRQRPANAAAEGGNALITVFDGIGGGRRAFGVLGLAPVVHFSFEVGPKAVRVARRCYPGTQHLGDATEAGAPSSAGLLPTRGRIARALVIGGFPCQVFASLDVDRRGSSDPRASLIDCMVELVGGLRTATP</sequence>
<comment type="caution">
    <text evidence="2">The sequence shown here is derived from an EMBL/GenBank/DDBJ whole genome shotgun (WGS) entry which is preliminary data.</text>
</comment>
<dbReference type="Proteomes" id="UP001189429">
    <property type="component" value="Unassembled WGS sequence"/>
</dbReference>
<evidence type="ECO:0000313" key="2">
    <source>
        <dbReference type="EMBL" id="CAK0879151.1"/>
    </source>
</evidence>
<dbReference type="EMBL" id="CAUYUJ010017926">
    <property type="protein sequence ID" value="CAK0879151.1"/>
    <property type="molecule type" value="Genomic_DNA"/>
</dbReference>
<dbReference type="SUPFAM" id="SSF53335">
    <property type="entry name" value="S-adenosyl-L-methionine-dependent methyltransferases"/>
    <property type="match status" value="1"/>
</dbReference>
<reference evidence="2" key="1">
    <citation type="submission" date="2023-10" db="EMBL/GenBank/DDBJ databases">
        <authorList>
            <person name="Chen Y."/>
            <person name="Shah S."/>
            <person name="Dougan E. K."/>
            <person name="Thang M."/>
            <person name="Chan C."/>
        </authorList>
    </citation>
    <scope>NUCLEOTIDE SEQUENCE [LARGE SCALE GENOMIC DNA]</scope>
</reference>
<keyword evidence="3" id="KW-1185">Reference proteome</keyword>
<proteinExistence type="predicted"/>
<gene>
    <name evidence="2" type="ORF">PCOR1329_LOCUS62669</name>
</gene>
<evidence type="ECO:0000313" key="3">
    <source>
        <dbReference type="Proteomes" id="UP001189429"/>
    </source>
</evidence>
<name>A0ABN9VZL4_9DINO</name>
<dbReference type="Gene3D" id="3.40.50.150">
    <property type="entry name" value="Vaccinia Virus protein VP39"/>
    <property type="match status" value="1"/>
</dbReference>
<organism evidence="2 3">
    <name type="scientific">Prorocentrum cordatum</name>
    <dbReference type="NCBI Taxonomy" id="2364126"/>
    <lineage>
        <taxon>Eukaryota</taxon>
        <taxon>Sar</taxon>
        <taxon>Alveolata</taxon>
        <taxon>Dinophyceae</taxon>
        <taxon>Prorocentrales</taxon>
        <taxon>Prorocentraceae</taxon>
        <taxon>Prorocentrum</taxon>
    </lineage>
</organism>
<evidence type="ECO:0000256" key="1">
    <source>
        <dbReference type="SAM" id="MobiDB-lite"/>
    </source>
</evidence>